<sequence length="628" mass="70136">MADKGKLYKQRFRDCWLKEDKCKQWLMAMSGDPFKSFCKFCKCTIEAKKANIDKHTTSTKHLASTPNRGTQQPTLVDFAPPTVPLPVQQAEGTLALYVAEHGAMNSVNHLGEACTQMFGDSKIASKIKMHRTKCTNVIKNVLGPRFESLLRGDVAEQKHSVLIDESTDISVVQVLGIRVNKAYQADKQDTTKLFEDLLALVKSMAAKVSLLTSGYDVSSVNTEEHLDPAPYFGHRFETTVRDGGLPEQAERELRLRSRRFIVELFCQLRQRLPENIQLLHKSSVMYVDNALKTVQEPIGQLASTFLFDEGVSACEAQWRNLRHVKWCSTDSTEEFWAECPGGAQDFKQLCLCQAVIATTSNESARNHPPRHRCDVPRCGYGTDRSNNLARHKKIHERLRSAIVCCQHAFWTRFDARSHRKRVHSEADYYCQLCERPFSRPGALTRHLNVHTGERKFACSVVGCRYTSNAKTNAKRHERAIHGINSVRVKSIAKGRPVQQGGQSGFDEDHSAATAGAASGGSPLRRGHSTAPKGDLSKNGGPSGCSSGANPWRDRKLNYNYRLLMAEGKGSTDSLTQVGKVVAFETTRTARNRPYIPITPKLTVLWELHALAGPIDRHPANTRPRSLLS</sequence>
<protein>
    <submittedName>
        <fullName evidence="1">Uncharacterized protein</fullName>
    </submittedName>
</protein>
<proteinExistence type="predicted"/>
<dbReference type="Proteomes" id="UP000805193">
    <property type="component" value="Unassembled WGS sequence"/>
</dbReference>
<gene>
    <name evidence="1" type="ORF">HPB47_027724</name>
</gene>
<comment type="caution">
    <text evidence="1">The sequence shown here is derived from an EMBL/GenBank/DDBJ whole genome shotgun (WGS) entry which is preliminary data.</text>
</comment>
<evidence type="ECO:0000313" key="1">
    <source>
        <dbReference type="EMBL" id="KAG0425094.1"/>
    </source>
</evidence>
<accession>A0AC60PV74</accession>
<evidence type="ECO:0000313" key="2">
    <source>
        <dbReference type="Proteomes" id="UP000805193"/>
    </source>
</evidence>
<keyword evidence="2" id="KW-1185">Reference proteome</keyword>
<dbReference type="EMBL" id="JABSTQ010009892">
    <property type="protein sequence ID" value="KAG0425094.1"/>
    <property type="molecule type" value="Genomic_DNA"/>
</dbReference>
<organism evidence="1 2">
    <name type="scientific">Ixodes persulcatus</name>
    <name type="common">Taiga tick</name>
    <dbReference type="NCBI Taxonomy" id="34615"/>
    <lineage>
        <taxon>Eukaryota</taxon>
        <taxon>Metazoa</taxon>
        <taxon>Ecdysozoa</taxon>
        <taxon>Arthropoda</taxon>
        <taxon>Chelicerata</taxon>
        <taxon>Arachnida</taxon>
        <taxon>Acari</taxon>
        <taxon>Parasitiformes</taxon>
        <taxon>Ixodida</taxon>
        <taxon>Ixodoidea</taxon>
        <taxon>Ixodidae</taxon>
        <taxon>Ixodinae</taxon>
        <taxon>Ixodes</taxon>
    </lineage>
</organism>
<name>A0AC60PV74_IXOPE</name>
<reference evidence="1 2" key="1">
    <citation type="journal article" date="2020" name="Cell">
        <title>Large-Scale Comparative Analyses of Tick Genomes Elucidate Their Genetic Diversity and Vector Capacities.</title>
        <authorList>
            <consortium name="Tick Genome and Microbiome Consortium (TIGMIC)"/>
            <person name="Jia N."/>
            <person name="Wang J."/>
            <person name="Shi W."/>
            <person name="Du L."/>
            <person name="Sun Y."/>
            <person name="Zhan W."/>
            <person name="Jiang J.F."/>
            <person name="Wang Q."/>
            <person name="Zhang B."/>
            <person name="Ji P."/>
            <person name="Bell-Sakyi L."/>
            <person name="Cui X.M."/>
            <person name="Yuan T.T."/>
            <person name="Jiang B.G."/>
            <person name="Yang W.F."/>
            <person name="Lam T.T."/>
            <person name="Chang Q.C."/>
            <person name="Ding S.J."/>
            <person name="Wang X.J."/>
            <person name="Zhu J.G."/>
            <person name="Ruan X.D."/>
            <person name="Zhao L."/>
            <person name="Wei J.T."/>
            <person name="Ye R.Z."/>
            <person name="Que T.C."/>
            <person name="Du C.H."/>
            <person name="Zhou Y.H."/>
            <person name="Cheng J.X."/>
            <person name="Dai P.F."/>
            <person name="Guo W.B."/>
            <person name="Han X.H."/>
            <person name="Huang E.J."/>
            <person name="Li L.F."/>
            <person name="Wei W."/>
            <person name="Gao Y.C."/>
            <person name="Liu J.Z."/>
            <person name="Shao H.Z."/>
            <person name="Wang X."/>
            <person name="Wang C.C."/>
            <person name="Yang T.C."/>
            <person name="Huo Q.B."/>
            <person name="Li W."/>
            <person name="Chen H.Y."/>
            <person name="Chen S.E."/>
            <person name="Zhou L.G."/>
            <person name="Ni X.B."/>
            <person name="Tian J.H."/>
            <person name="Sheng Y."/>
            <person name="Liu T."/>
            <person name="Pan Y.S."/>
            <person name="Xia L.Y."/>
            <person name="Li J."/>
            <person name="Zhao F."/>
            <person name="Cao W.C."/>
        </authorList>
    </citation>
    <scope>NUCLEOTIDE SEQUENCE [LARGE SCALE GENOMIC DNA]</scope>
    <source>
        <strain evidence="1">Iper-2018</strain>
    </source>
</reference>